<reference evidence="3" key="2">
    <citation type="submission" date="2006-03" db="EMBL/GenBank/DDBJ databases">
        <title>The genome sequence of the Plasmodium falciparum HB3.</title>
        <authorList>
            <consortium name="The Broad Institute Genome Sequencing Platform"/>
            <person name="Birren B."/>
            <person name="Lander E."/>
            <person name="Galagan J."/>
            <person name="Nusbaum C."/>
            <person name="Devon K."/>
            <person name="Henn M."/>
            <person name="Jaffe D."/>
            <person name="Butler J."/>
            <person name="Alvarez P."/>
            <person name="Gnerre S."/>
            <person name="Grabherr M."/>
            <person name="Kleber M."/>
            <person name="Mauceli E."/>
            <person name="Brockman W."/>
            <person name="MacCallum I.A."/>
            <person name="Rounsley S."/>
            <person name="Young S."/>
            <person name="LaButti K."/>
            <person name="Pushparaj V."/>
            <person name="DeCaprio D."/>
            <person name="Crawford M."/>
            <person name="Koehrsen M."/>
            <person name="Engels R."/>
            <person name="Montgomery P."/>
            <person name="Pearson M."/>
            <person name="Howarth C."/>
            <person name="Larson L."/>
            <person name="Luoma S."/>
            <person name="White J."/>
            <person name="Kodira C."/>
            <person name="Zeng Q."/>
            <person name="Oleary S."/>
            <person name="Yandava C."/>
            <person name="Alvarado L."/>
            <person name="Wirth D."/>
            <person name="Volkman S."/>
            <person name="Hartl D."/>
        </authorList>
    </citation>
    <scope>NUCLEOTIDE SEQUENCE [LARGE SCALE GENOMIC DNA]</scope>
</reference>
<name>A0A0L7KEZ5_PLAFX</name>
<evidence type="ECO:0000313" key="3">
    <source>
        <dbReference type="Proteomes" id="UP000054289"/>
    </source>
</evidence>
<dbReference type="EMBL" id="CH672004">
    <property type="protein sequence ID" value="KOB61474.1"/>
    <property type="molecule type" value="Genomic_DNA"/>
</dbReference>
<sequence>MNSLENGFSKEIKRKNWIIIKKVLTHLNIHYDETAIINSEKNEIVKLFIQLYEYFNEDKAKYECIQTNEEENKKYIPSFARSTITQKIRESNIHDIVDEDKKHTSAYQLIKQEEYVMIIYGIEMFIMLLFRKKKKKKKKNTRTNKGIKKNDHNETYLYNDIEKSCSIITINDNSDYPDYTDIKTVMLYI</sequence>
<protein>
    <recommendedName>
        <fullName evidence="4">CH-like domain-containing protein</fullName>
    </recommendedName>
</protein>
<evidence type="ECO:0000256" key="1">
    <source>
        <dbReference type="SAM" id="Phobius"/>
    </source>
</evidence>
<organism evidence="2 3">
    <name type="scientific">Plasmodium falciparum (isolate HB3)</name>
    <dbReference type="NCBI Taxonomy" id="137071"/>
    <lineage>
        <taxon>Eukaryota</taxon>
        <taxon>Sar</taxon>
        <taxon>Alveolata</taxon>
        <taxon>Apicomplexa</taxon>
        <taxon>Aconoidasida</taxon>
        <taxon>Haemosporida</taxon>
        <taxon>Plasmodiidae</taxon>
        <taxon>Plasmodium</taxon>
        <taxon>Plasmodium (Laverania)</taxon>
    </lineage>
</organism>
<evidence type="ECO:0008006" key="4">
    <source>
        <dbReference type="Google" id="ProtNLM"/>
    </source>
</evidence>
<accession>A0A0L7KEZ5</accession>
<gene>
    <name evidence="2" type="ORF">PFHG_03226</name>
</gene>
<dbReference type="Proteomes" id="UP000054289">
    <property type="component" value="Unassembled WGS sequence"/>
</dbReference>
<keyword evidence="1" id="KW-1133">Transmembrane helix</keyword>
<keyword evidence="1" id="KW-0472">Membrane</keyword>
<feature type="transmembrane region" description="Helical" evidence="1">
    <location>
        <begin position="115"/>
        <end position="130"/>
    </location>
</feature>
<dbReference type="AlphaFoldDB" id="A0A0L7KEZ5"/>
<evidence type="ECO:0000313" key="2">
    <source>
        <dbReference type="EMBL" id="KOB61474.1"/>
    </source>
</evidence>
<proteinExistence type="predicted"/>
<reference evidence="2 3" key="1">
    <citation type="submission" date="2006-03" db="EMBL/GenBank/DDBJ databases">
        <title>Annotation of Plasmodium falciparum HB3.</title>
        <authorList>
            <consortium name="The Broad Institute Genome Sequencing Platform"/>
            <person name="Volkman S.K."/>
            <person name="Neafsey D.E."/>
            <person name="Dash A.P."/>
            <person name="Chitnis C.E."/>
            <person name="Hartl D.L."/>
            <person name="Young S.K."/>
            <person name="Zeng Q."/>
            <person name="Koehrsen M."/>
            <person name="Alvarado L."/>
            <person name="Berlin A."/>
            <person name="Borenstein D."/>
            <person name="Chapman S.B."/>
            <person name="Chen Z."/>
            <person name="Engels R."/>
            <person name="Freedman E."/>
            <person name="Gellesch M."/>
            <person name="Goldberg J."/>
            <person name="Griggs A."/>
            <person name="Gujja S."/>
            <person name="Heilman E.R."/>
            <person name="Heiman D.I."/>
            <person name="Howarth C."/>
            <person name="Jen D."/>
            <person name="Larson L."/>
            <person name="Mehta T."/>
            <person name="Neiman D."/>
            <person name="Park D."/>
            <person name="Pearson M."/>
            <person name="Roberts A."/>
            <person name="Saif S."/>
            <person name="Shea T."/>
            <person name="Shenoy N."/>
            <person name="Sisk P."/>
            <person name="Stolte C."/>
            <person name="Sykes S."/>
            <person name="Walk T."/>
            <person name="White J."/>
            <person name="Yandava C."/>
            <person name="Haas B."/>
            <person name="Henn M.R."/>
            <person name="Nusbaum C."/>
            <person name="Birren B."/>
        </authorList>
    </citation>
    <scope>NUCLEOTIDE SEQUENCE [LARGE SCALE GENOMIC DNA]</scope>
    <source>
        <strain evidence="2">HB3</strain>
    </source>
</reference>
<dbReference type="KEGG" id="pfh:PFHG_03226"/>
<keyword evidence="1" id="KW-0812">Transmembrane</keyword>